<dbReference type="Gene3D" id="2.160.10.10">
    <property type="entry name" value="Hexapeptide repeat proteins"/>
    <property type="match status" value="1"/>
</dbReference>
<protein>
    <submittedName>
        <fullName evidence="1">Carbonic anhydrase, family 3</fullName>
    </submittedName>
</protein>
<dbReference type="PANTHER" id="PTHR13061:SF56">
    <property type="entry name" value="PROTEIN YRDA"/>
    <property type="match status" value="1"/>
</dbReference>
<gene>
    <name evidence="1" type="ORF">HELGO_WM26744</name>
</gene>
<dbReference type="SUPFAM" id="SSF51161">
    <property type="entry name" value="Trimeric LpxA-like enzymes"/>
    <property type="match status" value="1"/>
</dbReference>
<accession>A0A6S6UML6</accession>
<organism evidence="1">
    <name type="scientific">uncultured Thiotrichaceae bacterium</name>
    <dbReference type="NCBI Taxonomy" id="298394"/>
    <lineage>
        <taxon>Bacteria</taxon>
        <taxon>Pseudomonadati</taxon>
        <taxon>Pseudomonadota</taxon>
        <taxon>Gammaproteobacteria</taxon>
        <taxon>Thiotrichales</taxon>
        <taxon>Thiotrichaceae</taxon>
        <taxon>environmental samples</taxon>
    </lineage>
</organism>
<dbReference type="InterPro" id="IPR001451">
    <property type="entry name" value="Hexapep"/>
</dbReference>
<dbReference type="CDD" id="cd04645">
    <property type="entry name" value="LbH_gamma_CA_like"/>
    <property type="match status" value="1"/>
</dbReference>
<reference evidence="1" key="1">
    <citation type="submission" date="2020-01" db="EMBL/GenBank/DDBJ databases">
        <authorList>
            <person name="Meier V. D."/>
            <person name="Meier V D."/>
        </authorList>
    </citation>
    <scope>NUCLEOTIDE SEQUENCE</scope>
    <source>
        <strain evidence="1">HLG_WM_MAG_09</strain>
    </source>
</reference>
<proteinExistence type="predicted"/>
<dbReference type="InterPro" id="IPR011004">
    <property type="entry name" value="Trimer_LpxA-like_sf"/>
</dbReference>
<dbReference type="EMBL" id="CACVAT010000626">
    <property type="protein sequence ID" value="CAA6830750.1"/>
    <property type="molecule type" value="Genomic_DNA"/>
</dbReference>
<sequence length="181" mass="19397">MTIKKFAEYTPEIHATAFVDDMAYVSGQTTLAEGSSVWPMAVLRGDVNAITIGERTNVQDGAVLHVTHEGPFTRPGGLPLIIGNDVTIGHKAVLHACTIEDRCLIGMNATVLDGVTVEANTIIGAGSLVPPGKRLESGFLWTGSPVKKARPLTEKELAYFTYSAEHYVKLAQKTKDSSDVT</sequence>
<name>A0A6S6UML6_9GAMM</name>
<dbReference type="PANTHER" id="PTHR13061">
    <property type="entry name" value="DYNACTIN SUBUNIT P25"/>
    <property type="match status" value="1"/>
</dbReference>
<dbReference type="InterPro" id="IPR050484">
    <property type="entry name" value="Transf_Hexapept/Carb_Anhydrase"/>
</dbReference>
<dbReference type="AlphaFoldDB" id="A0A6S6UML6"/>
<dbReference type="InterPro" id="IPR047324">
    <property type="entry name" value="LbH_gamma_CA-like"/>
</dbReference>
<dbReference type="Pfam" id="PF00132">
    <property type="entry name" value="Hexapep"/>
    <property type="match status" value="1"/>
</dbReference>
<evidence type="ECO:0000313" key="1">
    <source>
        <dbReference type="EMBL" id="CAA6830750.1"/>
    </source>
</evidence>